<organism evidence="1 2">
    <name type="scientific">Streptococcus agalactiae LMG 14747</name>
    <dbReference type="NCBI Taxonomy" id="1154860"/>
    <lineage>
        <taxon>Bacteria</taxon>
        <taxon>Bacillati</taxon>
        <taxon>Bacillota</taxon>
        <taxon>Bacilli</taxon>
        <taxon>Lactobacillales</taxon>
        <taxon>Streptococcaceae</taxon>
        <taxon>Streptococcus</taxon>
    </lineage>
</organism>
<reference evidence="1 2" key="1">
    <citation type="submission" date="2013-05" db="EMBL/GenBank/DDBJ databases">
        <authorList>
            <person name="Richards V.P."/>
            <person name="Durkin S.A.S."/>
            <person name="Kim M."/>
            <person name="Pavinski Bitar P.D."/>
            <person name="Stanhope M.J."/>
            <person name="Town C.D."/>
            <person name="Venter J.C."/>
        </authorList>
    </citation>
    <scope>NUCLEOTIDE SEQUENCE [LARGE SCALE GENOMIC DNA]</scope>
    <source>
        <strain evidence="1 2">LMG 14747</strain>
    </source>
</reference>
<dbReference type="Proteomes" id="UP000018482">
    <property type="component" value="Unassembled WGS sequence"/>
</dbReference>
<sequence length="128" mass="14385">MITDKVIDLLRNTDLTQLQIANQTGITPAKVALINQEAGIRDVFKMRKWSETEVTYLKKYVGKLSAREIAKELDRTEQSVLNKIAALGLSAKVNRVKKAKKRDVAKPHVPPESDKIRIDISAYLSKPT</sequence>
<evidence type="ECO:0000313" key="1">
    <source>
        <dbReference type="EMBL" id="ESV55154.1"/>
    </source>
</evidence>
<accession>V6Z6A6</accession>
<gene>
    <name evidence="1" type="ORF">SAG0136_08030</name>
</gene>
<dbReference type="AlphaFoldDB" id="V6Z6A6"/>
<protein>
    <submittedName>
        <fullName evidence="1">Uncharacterized protein</fullName>
    </submittedName>
</protein>
<comment type="caution">
    <text evidence="1">The sequence shown here is derived from an EMBL/GenBank/DDBJ whole genome shotgun (WGS) entry which is preliminary data.</text>
</comment>
<evidence type="ECO:0000313" key="2">
    <source>
        <dbReference type="Proteomes" id="UP000018482"/>
    </source>
</evidence>
<proteinExistence type="predicted"/>
<dbReference type="EMBL" id="ANQC01000116">
    <property type="protein sequence ID" value="ESV55154.1"/>
    <property type="molecule type" value="Genomic_DNA"/>
</dbReference>
<name>V6Z6A6_STRAG</name>